<feature type="domain" description="CARD" evidence="3">
    <location>
        <begin position="106"/>
        <end position="197"/>
    </location>
</feature>
<feature type="compositionally biased region" description="Basic and acidic residues" evidence="1">
    <location>
        <begin position="371"/>
        <end position="384"/>
    </location>
</feature>
<dbReference type="InterPro" id="IPR001315">
    <property type="entry name" value="CARD"/>
</dbReference>
<feature type="domain" description="DED" evidence="2">
    <location>
        <begin position="6"/>
        <end position="84"/>
    </location>
</feature>
<dbReference type="CDD" id="cd01671">
    <property type="entry name" value="CARD"/>
    <property type="match status" value="1"/>
</dbReference>
<dbReference type="PROSITE" id="PS50168">
    <property type="entry name" value="DED"/>
    <property type="match status" value="1"/>
</dbReference>
<protein>
    <submittedName>
        <fullName evidence="4">Hypp7217 protein</fullName>
    </submittedName>
</protein>
<evidence type="ECO:0000259" key="2">
    <source>
        <dbReference type="PROSITE" id="PS50168"/>
    </source>
</evidence>
<dbReference type="AlphaFoldDB" id="A0A8K0EAG6"/>
<proteinExistence type="predicted"/>
<dbReference type="Pfam" id="PF00619">
    <property type="entry name" value="CARD"/>
    <property type="match status" value="1"/>
</dbReference>
<dbReference type="SMART" id="SM00114">
    <property type="entry name" value="CARD"/>
    <property type="match status" value="1"/>
</dbReference>
<dbReference type="CDD" id="cd00045">
    <property type="entry name" value="DED"/>
    <property type="match status" value="1"/>
</dbReference>
<dbReference type="InterPro" id="IPR001875">
    <property type="entry name" value="DED_dom"/>
</dbReference>
<evidence type="ECO:0000256" key="1">
    <source>
        <dbReference type="SAM" id="MobiDB-lite"/>
    </source>
</evidence>
<evidence type="ECO:0000313" key="4">
    <source>
        <dbReference type="EMBL" id="CAH1244172.1"/>
    </source>
</evidence>
<dbReference type="PANTHER" id="PTHR15034">
    <property type="entry name" value="DEATH DOMAIN-CONTAINING PROTEIN CRADD"/>
    <property type="match status" value="1"/>
</dbReference>
<reference evidence="4" key="1">
    <citation type="submission" date="2022-01" db="EMBL/GenBank/DDBJ databases">
        <authorList>
            <person name="Braso-Vives M."/>
        </authorList>
    </citation>
    <scope>NUCLEOTIDE SEQUENCE</scope>
</reference>
<dbReference type="SUPFAM" id="SSF47986">
    <property type="entry name" value="DEATH domain"/>
    <property type="match status" value="2"/>
</dbReference>
<dbReference type="InterPro" id="IPR037939">
    <property type="entry name" value="CRADD"/>
</dbReference>
<dbReference type="PANTHER" id="PTHR15034:SF5">
    <property type="entry name" value="DEATH DOMAIN-CONTAINING PROTEIN CRADD"/>
    <property type="match status" value="1"/>
</dbReference>
<dbReference type="InterPro" id="IPR011029">
    <property type="entry name" value="DEATH-like_dom_sf"/>
</dbReference>
<feature type="region of interest" description="Disordered" evidence="1">
    <location>
        <begin position="294"/>
        <end position="397"/>
    </location>
</feature>
<sequence>MAQLSALTRLYHKISDHLSDEEVRSLRTMLVPDIFGVARVQHATALEIFKMLQADNKIGNGNLELLVEILQSLGKGRLAEEAEQLEQEQKTEAQAATAAVHQANPMSEAHRTILLRNYPTIYQDLDATRVLDYLHEHRVITEEMRQEILTIPEDQRHQRTRRLLDHILQSGDEAFITFRTALGHAGYPHLVELLTGGQQQLMPQFWLQFPEFWLQFPEFWLQFPEFWLQFQEFWLQFPEFYRIGLIPMGGDLSTTLSELLLTEEMRGLEGGDQLVVKTLVLEQDVTVWRNFYRKGDPQPQDEQVEQVTSQLASPDTSRQTEELQVRQNKSGGPHGTKAMTTRCSCRPCDVPEHPAQRGEVGQSRSSTGCRDQGEPHNKRRRQEEGNGMEPDLQQRHHVQPISRCYNRCYNQTKPDAC</sequence>
<keyword evidence="5" id="KW-1185">Reference proteome</keyword>
<dbReference type="EMBL" id="OV696698">
    <property type="protein sequence ID" value="CAH1244172.1"/>
    <property type="molecule type" value="Genomic_DNA"/>
</dbReference>
<dbReference type="Gene3D" id="1.10.533.10">
    <property type="entry name" value="Death Domain, Fas"/>
    <property type="match status" value="2"/>
</dbReference>
<organism evidence="4 5">
    <name type="scientific">Branchiostoma lanceolatum</name>
    <name type="common">Common lancelet</name>
    <name type="synonym">Amphioxus lanceolatum</name>
    <dbReference type="NCBI Taxonomy" id="7740"/>
    <lineage>
        <taxon>Eukaryota</taxon>
        <taxon>Metazoa</taxon>
        <taxon>Chordata</taxon>
        <taxon>Cephalochordata</taxon>
        <taxon>Leptocardii</taxon>
        <taxon>Amphioxiformes</taxon>
        <taxon>Branchiostomatidae</taxon>
        <taxon>Branchiostoma</taxon>
    </lineage>
</organism>
<dbReference type="GO" id="GO:0002020">
    <property type="term" value="F:protease binding"/>
    <property type="evidence" value="ECO:0007669"/>
    <property type="project" value="InterPro"/>
</dbReference>
<name>A0A8K0EAG6_BRALA</name>
<dbReference type="GO" id="GO:0070513">
    <property type="term" value="F:death domain binding"/>
    <property type="evidence" value="ECO:0007669"/>
    <property type="project" value="InterPro"/>
</dbReference>
<evidence type="ECO:0000313" key="5">
    <source>
        <dbReference type="Proteomes" id="UP000838412"/>
    </source>
</evidence>
<dbReference type="Proteomes" id="UP000838412">
    <property type="component" value="Chromosome 13"/>
</dbReference>
<dbReference type="GO" id="GO:0042981">
    <property type="term" value="P:regulation of apoptotic process"/>
    <property type="evidence" value="ECO:0007669"/>
    <property type="project" value="InterPro"/>
</dbReference>
<feature type="compositionally biased region" description="Polar residues" evidence="1">
    <location>
        <begin position="305"/>
        <end position="317"/>
    </location>
</feature>
<dbReference type="PROSITE" id="PS50209">
    <property type="entry name" value="CARD"/>
    <property type="match status" value="1"/>
</dbReference>
<evidence type="ECO:0000259" key="3">
    <source>
        <dbReference type="PROSITE" id="PS50209"/>
    </source>
</evidence>
<dbReference type="Pfam" id="PF01335">
    <property type="entry name" value="DED"/>
    <property type="match status" value="1"/>
</dbReference>
<gene>
    <name evidence="4" type="primary">Hypp7217</name>
    <name evidence="4" type="ORF">BLAG_LOCUS6880</name>
</gene>
<accession>A0A8K0EAG6</accession>